<keyword evidence="1" id="KW-0732">Signal</keyword>
<keyword evidence="3" id="KW-1185">Reference proteome</keyword>
<feature type="chain" id="PRO_5039187947" evidence="1">
    <location>
        <begin position="22"/>
        <end position="416"/>
    </location>
</feature>
<dbReference type="Pfam" id="PF01547">
    <property type="entry name" value="SBP_bac_1"/>
    <property type="match status" value="1"/>
</dbReference>
<organism evidence="2 3">
    <name type="scientific">Bacillus taeanensis</name>
    <dbReference type="NCBI Taxonomy" id="273032"/>
    <lineage>
        <taxon>Bacteria</taxon>
        <taxon>Bacillati</taxon>
        <taxon>Bacillota</taxon>
        <taxon>Bacilli</taxon>
        <taxon>Bacillales</taxon>
        <taxon>Bacillaceae</taxon>
        <taxon>Bacillus</taxon>
    </lineage>
</organism>
<dbReference type="InterPro" id="IPR050490">
    <property type="entry name" value="Bact_solute-bd_prot1"/>
</dbReference>
<evidence type="ECO:0000313" key="2">
    <source>
        <dbReference type="EMBL" id="RBW67377.1"/>
    </source>
</evidence>
<reference evidence="2 3" key="1">
    <citation type="submission" date="2018-07" db="EMBL/GenBank/DDBJ databases">
        <title>Lottiidibacillus patelloidae gen. nov., sp. nov., isolated from the intestinal tract of a marine limpet and the reclassification of B. taeanensis BH030017T, B. algicola KMM 3737T and B. hwajinpoensis SW-72T as genus Lottiidibacillus.</title>
        <authorList>
            <person name="Liu R."/>
            <person name="Huang Z."/>
        </authorList>
    </citation>
    <scope>NUCLEOTIDE SEQUENCE [LARGE SCALE GENOMIC DNA]</scope>
    <source>
        <strain evidence="2 3">BH030017</strain>
    </source>
</reference>
<proteinExistence type="predicted"/>
<dbReference type="PROSITE" id="PS51257">
    <property type="entry name" value="PROKAR_LIPOPROTEIN"/>
    <property type="match status" value="1"/>
</dbReference>
<feature type="signal peptide" evidence="1">
    <location>
        <begin position="1"/>
        <end position="21"/>
    </location>
</feature>
<dbReference type="EMBL" id="QOCW01000039">
    <property type="protein sequence ID" value="RBW67377.1"/>
    <property type="molecule type" value="Genomic_DNA"/>
</dbReference>
<evidence type="ECO:0000256" key="1">
    <source>
        <dbReference type="SAM" id="SignalP"/>
    </source>
</evidence>
<sequence>MKKKLALILSLVFLLSTVLVGCGSKESGAGEESSDKKTINFVHWRGEDTEAFNEIIKKFEAANPNIHVEMNVFPSESYQAQIQATLLSGKGADVFATMPGSYFEALQEAGVYADLSNQEILNSFSEGLITAGQADGKQLALPYQLVYNIPVYNKGIFEKLGLEPPTDWNGFLEVCKVLKENGYDPILFSGDISPGQFINPMIMNNQPVDDAFHQVELGNEKLTNDWFVKTLSQIKELNDNGYFQDAALGTKKEGAAALFAQEKGAMLAHGSYMMATVKSQNPEIEQGLLAPITVDESEMKYEGIHTATFMLGVSNKSAYQEEALKFIEFLASPEIAAEYANTTGQLLTVKDVNYDSPELAESGKWLEKKTLFQPRYMITNEQVSKAIQVAIEDVISGVEPKEAAEKAQKEVDRVIK</sequence>
<dbReference type="Gene3D" id="3.40.190.10">
    <property type="entry name" value="Periplasmic binding protein-like II"/>
    <property type="match status" value="2"/>
</dbReference>
<dbReference type="SUPFAM" id="SSF53850">
    <property type="entry name" value="Periplasmic binding protein-like II"/>
    <property type="match status" value="1"/>
</dbReference>
<dbReference type="RefSeq" id="WP_113808412.1">
    <property type="nucleotide sequence ID" value="NZ_QOCW01000039.1"/>
</dbReference>
<protein>
    <submittedName>
        <fullName evidence="2">Sugar ABC transporter substrate-binding protein</fullName>
    </submittedName>
</protein>
<dbReference type="Proteomes" id="UP000253314">
    <property type="component" value="Unassembled WGS sequence"/>
</dbReference>
<evidence type="ECO:0000313" key="3">
    <source>
        <dbReference type="Proteomes" id="UP000253314"/>
    </source>
</evidence>
<dbReference type="PANTHER" id="PTHR43649">
    <property type="entry name" value="ARABINOSE-BINDING PROTEIN-RELATED"/>
    <property type="match status" value="1"/>
</dbReference>
<gene>
    <name evidence="2" type="ORF">DS031_22520</name>
</gene>
<dbReference type="AlphaFoldDB" id="A0A366XN93"/>
<accession>A0A366XN93</accession>
<name>A0A366XN93_9BACI</name>
<dbReference type="InterPro" id="IPR006059">
    <property type="entry name" value="SBP"/>
</dbReference>
<comment type="caution">
    <text evidence="2">The sequence shown here is derived from an EMBL/GenBank/DDBJ whole genome shotgun (WGS) entry which is preliminary data.</text>
</comment>
<dbReference type="OrthoDB" id="9798191at2"/>